<reference evidence="1" key="1">
    <citation type="submission" date="2019-08" db="EMBL/GenBank/DDBJ databases">
        <authorList>
            <person name="Kucharzyk K."/>
            <person name="Murdoch R.W."/>
            <person name="Higgins S."/>
            <person name="Loffler F."/>
        </authorList>
    </citation>
    <scope>NUCLEOTIDE SEQUENCE</scope>
</reference>
<organism evidence="1">
    <name type="scientific">bioreactor metagenome</name>
    <dbReference type="NCBI Taxonomy" id="1076179"/>
    <lineage>
        <taxon>unclassified sequences</taxon>
        <taxon>metagenomes</taxon>
        <taxon>ecological metagenomes</taxon>
    </lineage>
</organism>
<protein>
    <submittedName>
        <fullName evidence="1">Uncharacterized protein</fullName>
    </submittedName>
</protein>
<proteinExistence type="predicted"/>
<name>A0A645IAG3_9ZZZZ</name>
<accession>A0A645IAG3</accession>
<gene>
    <name evidence="1" type="ORF">SDC9_195864</name>
</gene>
<dbReference type="EMBL" id="VSSQ01110391">
    <property type="protein sequence ID" value="MPN48258.1"/>
    <property type="molecule type" value="Genomic_DNA"/>
</dbReference>
<sequence length="100" mass="10723">MPEVVFQHALLDGHLRGHVHVLHLAAAAGARMQTEVRAAGAHALGRLVMHFREAGGLPVVLLAVHVGGDQLARQRSVDEDYLAVGFAGDALRVHVHGRDF</sequence>
<comment type="caution">
    <text evidence="1">The sequence shown here is derived from an EMBL/GenBank/DDBJ whole genome shotgun (WGS) entry which is preliminary data.</text>
</comment>
<dbReference type="AlphaFoldDB" id="A0A645IAG3"/>
<evidence type="ECO:0000313" key="1">
    <source>
        <dbReference type="EMBL" id="MPN48258.1"/>
    </source>
</evidence>